<sequence>MSVVKYLCWLTLLVASLHVVGQDKPTIVFQEVNAGNSTLGLAYKQTLYETLLQALVAQRRFNVVNRSPEIWKNIEGELALQDFIDPSTAINLGKMLGAKYYIDASIVQFASDRVATKTFQNEIEYHYSSHLQVALKIVNLETGIYREALKAESTVSLKDRDISINQVIRVVSEQLMEKLIQEFPNKAKVKELNSPVITLDRGSSDGVKQFDVFKILSPEGNERGSLKIIKVSDNEAFGRLLTGDFSVITLKDDAVESFARELNVLKVEKREKERVIINGGKDLGLEKGDIYTATRGNEIKTDDRTLVEEQTVAKIYVTEVHANYAKGKIISGYKNVAANTPLTESSNATYRKNFLVVRYRAPFSVRMKPTAPSGTVAVKNETGEYNIDTEYLSDTDDIEQVTVLSAGIGVKNLKRDLSTTLSFDFYNMSPLKTWIAYLDVSYEYPVVPEKFFISVGGSAGYGRLKQELANDVVGIISGHHADDLKSSSIFLAGNVGFVYEVGRIGIVAGVSYDHLKFSKWTYEIKPDKDSEKVTAPTSIIPYSSVDLSGLFYNVGIRYIFKQ</sequence>
<evidence type="ECO:0000313" key="3">
    <source>
        <dbReference type="Proteomes" id="UP000251889"/>
    </source>
</evidence>
<comment type="caution">
    <text evidence="2">The sequence shown here is derived from an EMBL/GenBank/DDBJ whole genome shotgun (WGS) entry which is preliminary data.</text>
</comment>
<keyword evidence="3" id="KW-1185">Reference proteome</keyword>
<dbReference type="OrthoDB" id="1121513at2"/>
<dbReference type="Proteomes" id="UP000251889">
    <property type="component" value="Unassembled WGS sequence"/>
</dbReference>
<name>A0A364Y7A2_9BACT</name>
<dbReference type="Gene3D" id="3.40.50.10610">
    <property type="entry name" value="ABC-type transport auxiliary lipoprotein component"/>
    <property type="match status" value="1"/>
</dbReference>
<evidence type="ECO:0008006" key="4">
    <source>
        <dbReference type="Google" id="ProtNLM"/>
    </source>
</evidence>
<evidence type="ECO:0000256" key="1">
    <source>
        <dbReference type="SAM" id="SignalP"/>
    </source>
</evidence>
<accession>A0A364Y7A2</accession>
<reference evidence="2 3" key="1">
    <citation type="submission" date="2018-06" db="EMBL/GenBank/DDBJ databases">
        <title>Chryseolinea flavus sp. nov., a member of the phylum Bacteroidetes isolated from soil.</title>
        <authorList>
            <person name="Li Y."/>
            <person name="Wang J."/>
        </authorList>
    </citation>
    <scope>NUCLEOTIDE SEQUENCE [LARGE SCALE GENOMIC DNA]</scope>
    <source>
        <strain evidence="2 3">SDU1-6</strain>
    </source>
</reference>
<dbReference type="RefSeq" id="WP_112745964.1">
    <property type="nucleotide sequence ID" value="NZ_QMFY01000002.1"/>
</dbReference>
<feature type="chain" id="PRO_5016966364" description="Curli production assembly/transport component CsgG" evidence="1">
    <location>
        <begin position="22"/>
        <end position="562"/>
    </location>
</feature>
<dbReference type="AlphaFoldDB" id="A0A364Y7A2"/>
<evidence type="ECO:0000313" key="2">
    <source>
        <dbReference type="EMBL" id="RAW02141.1"/>
    </source>
</evidence>
<proteinExistence type="predicted"/>
<dbReference type="EMBL" id="QMFY01000002">
    <property type="protein sequence ID" value="RAW02141.1"/>
    <property type="molecule type" value="Genomic_DNA"/>
</dbReference>
<organism evidence="2 3">
    <name type="scientific">Pseudochryseolinea flava</name>
    <dbReference type="NCBI Taxonomy" id="2059302"/>
    <lineage>
        <taxon>Bacteria</taxon>
        <taxon>Pseudomonadati</taxon>
        <taxon>Bacteroidota</taxon>
        <taxon>Cytophagia</taxon>
        <taxon>Cytophagales</taxon>
        <taxon>Fulvivirgaceae</taxon>
        <taxon>Pseudochryseolinea</taxon>
    </lineage>
</organism>
<feature type="signal peptide" evidence="1">
    <location>
        <begin position="1"/>
        <end position="21"/>
    </location>
</feature>
<gene>
    <name evidence="2" type="ORF">DQQ10_06230</name>
</gene>
<keyword evidence="1" id="KW-0732">Signal</keyword>
<protein>
    <recommendedName>
        <fullName evidence="4">Curli production assembly/transport component CsgG</fullName>
    </recommendedName>
</protein>